<proteinExistence type="predicted"/>
<sequence length="231" mass="25611">MICGGKLTYLNQGQKFTCHLCGKKEIGNIYCNKDHYICDTCHGHSTFELVQKDLLNNHLTDPLQIAEKLMLLPQIPMLGCENAWIAAGALMTAIRNEGTLQITNEQIIEVLNRTHRQAIGGYCGLTGACGVPIGIGASFSILLDAACPKDRETSLTMQFLAQTITAVAAETGPCCCKNFVRTSLKVAARILKEHFQVYLPLAQKIDCTYVERHPHGCRKEKCQYYKSSQEE</sequence>
<organism evidence="2 3">
    <name type="scientific">Anoxybacter fermentans</name>
    <dbReference type="NCBI Taxonomy" id="1323375"/>
    <lineage>
        <taxon>Bacteria</taxon>
        <taxon>Bacillati</taxon>
        <taxon>Bacillota</taxon>
        <taxon>Clostridia</taxon>
        <taxon>Halanaerobiales</taxon>
        <taxon>Anoxybacter</taxon>
    </lineage>
</organism>
<evidence type="ECO:0000259" key="1">
    <source>
        <dbReference type="Pfam" id="PF18978"/>
    </source>
</evidence>
<evidence type="ECO:0000313" key="2">
    <source>
        <dbReference type="EMBL" id="AZR72661.1"/>
    </source>
</evidence>
<dbReference type="AlphaFoldDB" id="A0A3S9SWK0"/>
<gene>
    <name evidence="2" type="ORF">BBF96_04210</name>
</gene>
<dbReference type="EMBL" id="CP016379">
    <property type="protein sequence ID" value="AZR72661.1"/>
    <property type="molecule type" value="Genomic_DNA"/>
</dbReference>
<protein>
    <recommendedName>
        <fullName evidence="1">DUF5714 domain-containing protein</fullName>
    </recommendedName>
</protein>
<dbReference type="Pfam" id="PF18978">
    <property type="entry name" value="DUF5714"/>
    <property type="match status" value="1"/>
</dbReference>
<evidence type="ECO:0000313" key="3">
    <source>
        <dbReference type="Proteomes" id="UP000267250"/>
    </source>
</evidence>
<name>A0A3S9SWK0_9FIRM</name>
<reference evidence="2 3" key="1">
    <citation type="submission" date="2016-07" db="EMBL/GenBank/DDBJ databases">
        <title>Genome and transcriptome analysis of iron-reducing fermentative bacteria Anoxybacter fermentans.</title>
        <authorList>
            <person name="Zeng X."/>
            <person name="Shao Z."/>
        </authorList>
    </citation>
    <scope>NUCLEOTIDE SEQUENCE [LARGE SCALE GENOMIC DNA]</scope>
    <source>
        <strain evidence="2 3">DY22613</strain>
    </source>
</reference>
<feature type="domain" description="DUF5714" evidence="1">
    <location>
        <begin position="52"/>
        <end position="225"/>
    </location>
</feature>
<dbReference type="OrthoDB" id="9813299at2"/>
<accession>A0A3S9SWK0</accession>
<dbReference type="Proteomes" id="UP000267250">
    <property type="component" value="Chromosome"/>
</dbReference>
<dbReference type="KEGG" id="aft:BBF96_04210"/>
<keyword evidence="3" id="KW-1185">Reference proteome</keyword>
<dbReference type="InterPro" id="IPR043768">
    <property type="entry name" value="DUF5714"/>
</dbReference>